<evidence type="ECO:0000259" key="11">
    <source>
        <dbReference type="PROSITE" id="PS51686"/>
    </source>
</evidence>
<reference evidence="12" key="1">
    <citation type="journal article" date="2021" name="bioRxiv">
        <title>Whole Genome Assembly and Annotation of Northern Wild Rice, Zizania palustris L., Supports a Whole Genome Duplication in the Zizania Genus.</title>
        <authorList>
            <person name="Haas M."/>
            <person name="Kono T."/>
            <person name="Macchietto M."/>
            <person name="Millas R."/>
            <person name="McGilp L."/>
            <person name="Shao M."/>
            <person name="Duquette J."/>
            <person name="Hirsch C.N."/>
            <person name="Kimball J."/>
        </authorList>
    </citation>
    <scope>NUCLEOTIDE SEQUENCE</scope>
    <source>
        <tissue evidence="12">Fresh leaf tissue</tissue>
    </source>
</reference>
<dbReference type="InterPro" id="IPR011023">
    <property type="entry name" value="Nop2p"/>
</dbReference>
<feature type="binding site" evidence="9">
    <location>
        <position position="315"/>
    </location>
    <ligand>
        <name>S-adenosyl-L-methionine</name>
        <dbReference type="ChEBI" id="CHEBI:59789"/>
    </ligand>
</feature>
<dbReference type="OrthoDB" id="427002at2759"/>
<evidence type="ECO:0000256" key="10">
    <source>
        <dbReference type="SAM" id="MobiDB-lite"/>
    </source>
</evidence>
<comment type="subcellular location">
    <subcellularLocation>
        <location evidence="1">Nucleus</location>
        <location evidence="1">Nucleolus</location>
    </subcellularLocation>
</comment>
<dbReference type="Pfam" id="PF01189">
    <property type="entry name" value="Methyltr_RsmB-F"/>
    <property type="match status" value="1"/>
</dbReference>
<dbReference type="GO" id="GO:0009383">
    <property type="term" value="F:rRNA (cytosine-C5-)-methyltransferase activity"/>
    <property type="evidence" value="ECO:0007669"/>
    <property type="project" value="TreeGrafter"/>
</dbReference>
<feature type="binding site" evidence="9">
    <location>
        <position position="342"/>
    </location>
    <ligand>
        <name>S-adenosyl-L-methionine</name>
        <dbReference type="ChEBI" id="CHEBI:59789"/>
    </ligand>
</feature>
<feature type="region of interest" description="Disordered" evidence="10">
    <location>
        <begin position="1"/>
        <end position="86"/>
    </location>
</feature>
<evidence type="ECO:0000313" key="12">
    <source>
        <dbReference type="EMBL" id="KAG8072197.1"/>
    </source>
</evidence>
<dbReference type="InterPro" id="IPR023267">
    <property type="entry name" value="RCMT"/>
</dbReference>
<dbReference type="GO" id="GO:0003723">
    <property type="term" value="F:RNA binding"/>
    <property type="evidence" value="ECO:0007669"/>
    <property type="project" value="UniProtKB-UniRule"/>
</dbReference>
<evidence type="ECO:0000256" key="1">
    <source>
        <dbReference type="ARBA" id="ARBA00004604"/>
    </source>
</evidence>
<feature type="compositionally biased region" description="Basic and acidic residues" evidence="10">
    <location>
        <begin position="577"/>
        <end position="591"/>
    </location>
</feature>
<evidence type="ECO:0000256" key="8">
    <source>
        <dbReference type="ARBA" id="ARBA00023242"/>
    </source>
</evidence>
<keyword evidence="13" id="KW-1185">Reference proteome</keyword>
<sequence length="661" mass="74480">MAVLRRSALDPRSGRHCLDLDEASLEAGDSGDDEEEDGDDDEEEEEDDEDGDDDPLADDFLAGSDDESDAGESSGVESDESDDLEAKSRAIDEEQRKAEEEAFEEIQLNVRSESDEFRLPTKEELEEEALGPPNLPNLKRRISEIVRVLSNFSKLREKDVPRKDYVNQLKTDIMSYYAYNDFLVETFIEMFPVVELVELLESFEKRPPECLRTNTLKTRRRDLAAALIPRGFNLDPIGKWSKVGLVVYDSTISSGATVEYMAGHYMKQGASSFLPVMALAPQEKERIVDMAAAPGGKTTYIGALMKNTGIIYANEFNEKRLHGLLGNIHRMGVTNTIVCNYDGKELPKVLGMNSVDRVLLDAPCTGTGTIWKDPQIKTSKGIEDIRDCAFVQKQLLLAAIDLVDANSKTGGYIVYSTCSLMIPENEAVIDYALKKRNVKLVPCGLDFGRPGYIRFREHRFHTSLDKTRRFYPHVNNMDGFFVAKLKKLSNVIPMPSESSNVPEEAIENTDPSNKDPQKQPSQPKKHKYEKKMNKETASILYGVSEDKKQIPDKPEKPVKNNKGGKKRNGPDSTKISGDQKETHNEKEELTSEQKQPVSSKIKSSAPKRISVTKENKLDTDQGGKKRKQVDTDQGGKKKKRKWTFKLRRDWEAKKKLKNKKV</sequence>
<dbReference type="PANTHER" id="PTHR22807">
    <property type="entry name" value="NOP2 YEAST -RELATED NOL1/NOP2/FMU SUN DOMAIN-CONTAINING"/>
    <property type="match status" value="1"/>
</dbReference>
<dbReference type="PROSITE" id="PS01153">
    <property type="entry name" value="NOL1_NOP2_SUN"/>
    <property type="match status" value="1"/>
</dbReference>
<proteinExistence type="inferred from homology"/>
<feature type="region of interest" description="Disordered" evidence="10">
    <location>
        <begin position="494"/>
        <end position="661"/>
    </location>
</feature>
<dbReference type="AlphaFoldDB" id="A0A8J5VIA9"/>
<gene>
    <name evidence="12" type="ORF">GUJ93_ZPchr0006g46110</name>
</gene>
<evidence type="ECO:0000256" key="6">
    <source>
        <dbReference type="ARBA" id="ARBA00022691"/>
    </source>
</evidence>
<dbReference type="NCBIfam" id="TIGR00446">
    <property type="entry name" value="nop2p"/>
    <property type="match status" value="1"/>
</dbReference>
<dbReference type="PROSITE" id="PS51686">
    <property type="entry name" value="SAM_MT_RSMB_NOP"/>
    <property type="match status" value="1"/>
</dbReference>
<dbReference type="GO" id="GO:0070475">
    <property type="term" value="P:rRNA base methylation"/>
    <property type="evidence" value="ECO:0007669"/>
    <property type="project" value="TreeGrafter"/>
</dbReference>
<dbReference type="FunFam" id="3.40.50.150:FF:000241">
    <property type="entry name" value="S-adenosyl-L-methionine-dependent methyltransferase superfamily protein"/>
    <property type="match status" value="1"/>
</dbReference>
<dbReference type="GO" id="GO:0005730">
    <property type="term" value="C:nucleolus"/>
    <property type="evidence" value="ECO:0007669"/>
    <property type="project" value="UniProtKB-SubCell"/>
</dbReference>
<evidence type="ECO:0000256" key="7">
    <source>
        <dbReference type="ARBA" id="ARBA00022884"/>
    </source>
</evidence>
<dbReference type="InterPro" id="IPR001678">
    <property type="entry name" value="MeTrfase_RsmB-F_NOP2_dom"/>
</dbReference>
<evidence type="ECO:0000256" key="3">
    <source>
        <dbReference type="ARBA" id="ARBA00022517"/>
    </source>
</evidence>
<name>A0A8J5VIA9_ZIZPA</name>
<evidence type="ECO:0000313" key="13">
    <source>
        <dbReference type="Proteomes" id="UP000729402"/>
    </source>
</evidence>
<feature type="active site" description="Nucleophile" evidence="9">
    <location>
        <position position="418"/>
    </location>
</feature>
<feature type="compositionally biased region" description="Polar residues" evidence="10">
    <location>
        <begin position="592"/>
        <end position="602"/>
    </location>
</feature>
<keyword evidence="3" id="KW-0690">Ribosome biogenesis</keyword>
<dbReference type="InterPro" id="IPR018314">
    <property type="entry name" value="RsmB/NOL1/NOP2-like_CS"/>
</dbReference>
<accession>A0A8J5VIA9</accession>
<dbReference type="InterPro" id="IPR049560">
    <property type="entry name" value="MeTrfase_RsmB-F_NOP2_cat"/>
</dbReference>
<evidence type="ECO:0000256" key="9">
    <source>
        <dbReference type="PROSITE-ProRule" id="PRU01023"/>
    </source>
</evidence>
<keyword evidence="8" id="KW-0539">Nucleus</keyword>
<feature type="compositionally biased region" description="Basic and acidic residues" evidence="10">
    <location>
        <begin position="7"/>
        <end position="19"/>
    </location>
</feature>
<reference evidence="12" key="2">
    <citation type="submission" date="2021-02" db="EMBL/GenBank/DDBJ databases">
        <authorList>
            <person name="Kimball J.A."/>
            <person name="Haas M.W."/>
            <person name="Macchietto M."/>
            <person name="Kono T."/>
            <person name="Duquette J."/>
            <person name="Shao M."/>
        </authorList>
    </citation>
    <scope>NUCLEOTIDE SEQUENCE</scope>
    <source>
        <tissue evidence="12">Fresh leaf tissue</tissue>
    </source>
</reference>
<keyword evidence="7 9" id="KW-0694">RNA-binding</keyword>
<feature type="binding site" evidence="9">
    <location>
        <begin position="291"/>
        <end position="297"/>
    </location>
    <ligand>
        <name>S-adenosyl-L-methionine</name>
        <dbReference type="ChEBI" id="CHEBI:59789"/>
    </ligand>
</feature>
<feature type="compositionally biased region" description="Acidic residues" evidence="10">
    <location>
        <begin position="20"/>
        <end position="57"/>
    </location>
</feature>
<dbReference type="EMBL" id="JAAALK010000283">
    <property type="protein sequence ID" value="KAG8072197.1"/>
    <property type="molecule type" value="Genomic_DNA"/>
</dbReference>
<dbReference type="Proteomes" id="UP000729402">
    <property type="component" value="Unassembled WGS sequence"/>
</dbReference>
<feature type="binding site" evidence="9">
    <location>
        <position position="361"/>
    </location>
    <ligand>
        <name>S-adenosyl-L-methionine</name>
        <dbReference type="ChEBI" id="CHEBI:59789"/>
    </ligand>
</feature>
<comment type="caution">
    <text evidence="12">The sequence shown here is derived from an EMBL/GenBank/DDBJ whole genome shotgun (WGS) entry which is preliminary data.</text>
</comment>
<feature type="compositionally biased region" description="Basic residues" evidence="10">
    <location>
        <begin position="636"/>
        <end position="645"/>
    </location>
</feature>
<evidence type="ECO:0000256" key="5">
    <source>
        <dbReference type="ARBA" id="ARBA00022679"/>
    </source>
</evidence>
<evidence type="ECO:0000256" key="2">
    <source>
        <dbReference type="ARBA" id="ARBA00007494"/>
    </source>
</evidence>
<dbReference type="FunFam" id="3.30.70.1170:FF:000001">
    <property type="entry name" value="Ribosomal RNA methyltransferase Nop2"/>
    <property type="match status" value="1"/>
</dbReference>
<keyword evidence="6 9" id="KW-0949">S-adenosyl-L-methionine</keyword>
<keyword evidence="5 9" id="KW-0808">Transferase</keyword>
<organism evidence="12 13">
    <name type="scientific">Zizania palustris</name>
    <name type="common">Northern wild rice</name>
    <dbReference type="NCBI Taxonomy" id="103762"/>
    <lineage>
        <taxon>Eukaryota</taxon>
        <taxon>Viridiplantae</taxon>
        <taxon>Streptophyta</taxon>
        <taxon>Embryophyta</taxon>
        <taxon>Tracheophyta</taxon>
        <taxon>Spermatophyta</taxon>
        <taxon>Magnoliopsida</taxon>
        <taxon>Liliopsida</taxon>
        <taxon>Poales</taxon>
        <taxon>Poaceae</taxon>
        <taxon>BOP clade</taxon>
        <taxon>Oryzoideae</taxon>
        <taxon>Oryzeae</taxon>
        <taxon>Zizaniinae</taxon>
        <taxon>Zizania</taxon>
    </lineage>
</organism>
<evidence type="ECO:0000256" key="4">
    <source>
        <dbReference type="ARBA" id="ARBA00022603"/>
    </source>
</evidence>
<dbReference type="PANTHER" id="PTHR22807:SF30">
    <property type="entry name" value="28S RRNA (CYTOSINE(4447)-C(5))-METHYLTRANSFERASE-RELATED"/>
    <property type="match status" value="1"/>
</dbReference>
<keyword evidence="4 9" id="KW-0489">Methyltransferase</keyword>
<feature type="domain" description="SAM-dependent MTase RsmB/NOP-type" evidence="11">
    <location>
        <begin position="199"/>
        <end position="488"/>
    </location>
</feature>
<feature type="compositionally biased region" description="Basic and acidic residues" evidence="10">
    <location>
        <begin position="544"/>
        <end position="558"/>
    </location>
</feature>
<comment type="similarity">
    <text evidence="2 9">Belongs to the class I-like SAM-binding methyltransferase superfamily. RsmB/NOP family.</text>
</comment>
<feature type="compositionally biased region" description="Basic and acidic residues" evidence="10">
    <location>
        <begin position="611"/>
        <end position="635"/>
    </location>
</feature>
<dbReference type="GO" id="GO:0000470">
    <property type="term" value="P:maturation of LSU-rRNA"/>
    <property type="evidence" value="ECO:0007669"/>
    <property type="project" value="TreeGrafter"/>
</dbReference>
<protein>
    <recommendedName>
        <fullName evidence="11">SAM-dependent MTase RsmB/NOP-type domain-containing protein</fullName>
    </recommendedName>
</protein>